<comment type="caution">
    <text evidence="1">The sequence shown here is derived from an EMBL/GenBank/DDBJ whole genome shotgun (WGS) entry which is preliminary data.</text>
</comment>
<accession>A0AAN4Z5G6</accession>
<sequence>AINKGISIVGEAVTKDEIPEMSTMMKEKLEWAIKIYNEIKNDPRDQGNMDAKVNTENTVNCIIDFVYEVFKVR</sequence>
<keyword evidence="2" id="KW-1185">Reference proteome</keyword>
<dbReference type="AlphaFoldDB" id="A0AAN4Z5G6"/>
<dbReference type="EMBL" id="BTRK01000001">
    <property type="protein sequence ID" value="GMR31677.1"/>
    <property type="molecule type" value="Genomic_DNA"/>
</dbReference>
<evidence type="ECO:0000313" key="2">
    <source>
        <dbReference type="Proteomes" id="UP001328107"/>
    </source>
</evidence>
<proteinExistence type="predicted"/>
<dbReference type="Proteomes" id="UP001328107">
    <property type="component" value="Unassembled WGS sequence"/>
</dbReference>
<protein>
    <submittedName>
        <fullName evidence="1">Uncharacterized protein</fullName>
    </submittedName>
</protein>
<feature type="non-terminal residue" evidence="1">
    <location>
        <position position="1"/>
    </location>
</feature>
<reference evidence="2" key="1">
    <citation type="submission" date="2022-10" db="EMBL/GenBank/DDBJ databases">
        <title>Genome assembly of Pristionchus species.</title>
        <authorList>
            <person name="Yoshida K."/>
            <person name="Sommer R.J."/>
        </authorList>
    </citation>
    <scope>NUCLEOTIDE SEQUENCE [LARGE SCALE GENOMIC DNA]</scope>
    <source>
        <strain evidence="2">RS5460</strain>
    </source>
</reference>
<feature type="non-terminal residue" evidence="1">
    <location>
        <position position="73"/>
    </location>
</feature>
<gene>
    <name evidence="1" type="ORF">PMAYCL1PPCAC_01872</name>
</gene>
<name>A0AAN4Z5G6_9BILA</name>
<evidence type="ECO:0000313" key="1">
    <source>
        <dbReference type="EMBL" id="GMR31677.1"/>
    </source>
</evidence>
<organism evidence="1 2">
    <name type="scientific">Pristionchus mayeri</name>
    <dbReference type="NCBI Taxonomy" id="1317129"/>
    <lineage>
        <taxon>Eukaryota</taxon>
        <taxon>Metazoa</taxon>
        <taxon>Ecdysozoa</taxon>
        <taxon>Nematoda</taxon>
        <taxon>Chromadorea</taxon>
        <taxon>Rhabditida</taxon>
        <taxon>Rhabditina</taxon>
        <taxon>Diplogasteromorpha</taxon>
        <taxon>Diplogasteroidea</taxon>
        <taxon>Neodiplogasteridae</taxon>
        <taxon>Pristionchus</taxon>
    </lineage>
</organism>